<reference evidence="3" key="1">
    <citation type="submission" date="2021-04" db="EMBL/GenBank/DDBJ databases">
        <title>Draft genome assembly of strain Phenylobacterium sp. 20VBR1 using MiniION and Illumina platforms.</title>
        <authorList>
            <person name="Thomas F.A."/>
            <person name="Krishnan K.P."/>
            <person name="Sinha R.K."/>
        </authorList>
    </citation>
    <scope>NUCLEOTIDE SEQUENCE</scope>
    <source>
        <strain evidence="3">20VBR1</strain>
    </source>
</reference>
<evidence type="ECO:0000256" key="2">
    <source>
        <dbReference type="SAM" id="Phobius"/>
    </source>
</evidence>
<proteinExistence type="predicted"/>
<sequence length="697" mass="74568">MAETVETQAGEPTPWQDGPYAAWLGAMGLIGAWALLAQPWAPGAVTAGATAAVSMTAAIASKVVSQRAEARAKAQGRPKSNFGLFADFALAFWIMAGTAFVFVVLNAYIASRTDPDVEGRTVAAVLDAQARFSGLLGWMKTAKLPLRIAAFTLLGGAALLALGGAKAFDRLLAGRKKVSKGLRIVTLTAICVGSFALAGSSVGEGVQVALAHSFKFAAVNRAPASLVQAVARELIAQPVDAAIAQEDPCLAGVETPPCDDPLPTLAADLSRSAFLQETWPHEAREVGLPERAPIAATQDRAAQVVGELERADTVLRASQAAEPTLSDPRLDSVPLSAIGDAEAAIAGDAAMSVGPEDRRLRDLLSLAIGIALDLLPVQLEPHLKGVMGVFTDKVAGSITGAVRGRFEEAVRDTAFDLAKGCAAAPPACAKHVKTRMAAARADPRVQTAQTLIAAAVRPVARSVIAPRRRLHEEARRTNALLDTAAAPTLRGEGLGDWAESRRNWEADLRAGKLGDETWLSSPESRTPRPDNLAPRQRRDLEAFFAEWRRARRGLAIEMKRGGQQGTAAEWNQAFLAYANQNPQFAATFAFMVLKDRPLMAALQARRPREFVRPGNAIDAYRLFAADAKGLDWTDRRHDPPVIYQPDFDRTIRTAFPQARYEGATVRDGVSDLRGGGHIIDPYRPAERPPPRPHPTMR</sequence>
<comment type="caution">
    <text evidence="3">The sequence shown here is derived from an EMBL/GenBank/DDBJ whole genome shotgun (WGS) entry which is preliminary data.</text>
</comment>
<feature type="transmembrane region" description="Helical" evidence="2">
    <location>
        <begin position="84"/>
        <end position="109"/>
    </location>
</feature>
<dbReference type="Proteomes" id="UP000622580">
    <property type="component" value="Unassembled WGS sequence"/>
</dbReference>
<feature type="transmembrane region" description="Helical" evidence="2">
    <location>
        <begin position="20"/>
        <end position="37"/>
    </location>
</feature>
<feature type="transmembrane region" description="Helical" evidence="2">
    <location>
        <begin position="43"/>
        <end position="64"/>
    </location>
</feature>
<feature type="transmembrane region" description="Helical" evidence="2">
    <location>
        <begin position="184"/>
        <end position="203"/>
    </location>
</feature>
<keyword evidence="4" id="KW-1185">Reference proteome</keyword>
<evidence type="ECO:0000313" key="3">
    <source>
        <dbReference type="EMBL" id="MBR7619166.1"/>
    </source>
</evidence>
<dbReference type="AlphaFoldDB" id="A0A941D1L6"/>
<keyword evidence="2" id="KW-1133">Transmembrane helix</keyword>
<evidence type="ECO:0000256" key="1">
    <source>
        <dbReference type="SAM" id="MobiDB-lite"/>
    </source>
</evidence>
<protein>
    <submittedName>
        <fullName evidence="3">Uncharacterized protein</fullName>
    </submittedName>
</protein>
<keyword evidence="2" id="KW-0472">Membrane</keyword>
<feature type="region of interest" description="Disordered" evidence="1">
    <location>
        <begin position="675"/>
        <end position="697"/>
    </location>
</feature>
<dbReference type="EMBL" id="JAGSGD010000001">
    <property type="protein sequence ID" value="MBR7619166.1"/>
    <property type="molecule type" value="Genomic_DNA"/>
</dbReference>
<evidence type="ECO:0000313" key="4">
    <source>
        <dbReference type="Proteomes" id="UP000622580"/>
    </source>
</evidence>
<name>A0A941D1L6_9CAUL</name>
<keyword evidence="2" id="KW-0812">Transmembrane</keyword>
<feature type="region of interest" description="Disordered" evidence="1">
    <location>
        <begin position="515"/>
        <end position="535"/>
    </location>
</feature>
<gene>
    <name evidence="3" type="ORF">JKL49_07160</name>
</gene>
<accession>A0A941D1L6</accession>
<feature type="transmembrane region" description="Helical" evidence="2">
    <location>
        <begin position="144"/>
        <end position="163"/>
    </location>
</feature>
<organism evidence="3 4">
    <name type="scientific">Phenylobacterium glaciei</name>
    <dbReference type="NCBI Taxonomy" id="2803784"/>
    <lineage>
        <taxon>Bacteria</taxon>
        <taxon>Pseudomonadati</taxon>
        <taxon>Pseudomonadota</taxon>
        <taxon>Alphaproteobacteria</taxon>
        <taxon>Caulobacterales</taxon>
        <taxon>Caulobacteraceae</taxon>
        <taxon>Phenylobacterium</taxon>
    </lineage>
</organism>
<dbReference type="RefSeq" id="WP_215339365.1">
    <property type="nucleotide sequence ID" value="NZ_JAGSGD010000001.1"/>
</dbReference>